<evidence type="ECO:0000256" key="1">
    <source>
        <dbReference type="ARBA" id="ARBA00022722"/>
    </source>
</evidence>
<comment type="cofactor">
    <cofactor evidence="9">
        <name>iron-sulfur cluster</name>
        <dbReference type="ChEBI" id="CHEBI:30408"/>
    </cofactor>
</comment>
<comment type="function">
    <text evidence="9">CRISPR (clustered regularly interspaced short palindromic repeat) is an adaptive immune system that provides protection against mobile genetic elements (viruses, transposable elements and conjugative plasmids). CRISPR clusters contain sequences complementary to antecedent mobile elements and target invading nucleic acids. CRISPR clusters are transcribed and processed into CRISPR RNA (crRNA).</text>
</comment>
<keyword evidence="5 9" id="KW-0408">Iron</keyword>
<keyword evidence="8 9" id="KW-0464">Manganese</keyword>
<protein>
    <recommendedName>
        <fullName evidence="9">CRISPR-associated exonuclease Cas4</fullName>
        <ecNumber evidence="9">3.1.12.1</ecNumber>
    </recommendedName>
</protein>
<dbReference type="InterPro" id="IPR013343">
    <property type="entry name" value="CRISPR-assoc_prot_Cas4"/>
</dbReference>
<evidence type="ECO:0000256" key="4">
    <source>
        <dbReference type="ARBA" id="ARBA00022839"/>
    </source>
</evidence>
<dbReference type="Proteomes" id="UP000661918">
    <property type="component" value="Unassembled WGS sequence"/>
</dbReference>
<feature type="domain" description="DUF83" evidence="10">
    <location>
        <begin position="11"/>
        <end position="187"/>
    </location>
</feature>
<dbReference type="NCBIfam" id="TIGR00372">
    <property type="entry name" value="cas4"/>
    <property type="match status" value="1"/>
</dbReference>
<dbReference type="EMBL" id="BMOM01000024">
    <property type="protein sequence ID" value="GGM16261.1"/>
    <property type="molecule type" value="Genomic_DNA"/>
</dbReference>
<evidence type="ECO:0000256" key="8">
    <source>
        <dbReference type="ARBA" id="ARBA00023211"/>
    </source>
</evidence>
<evidence type="ECO:0000256" key="6">
    <source>
        <dbReference type="ARBA" id="ARBA00023014"/>
    </source>
</evidence>
<comment type="caution">
    <text evidence="11">The sequence shown here is derived from an EMBL/GenBank/DDBJ whole genome shotgun (WGS) entry which is preliminary data.</text>
</comment>
<keyword evidence="7 9" id="KW-0051">Antiviral defense</keyword>
<sequence>MTDDPIPLSGLTHYTYCPRRFALVHIEGEWAENVYTKRGQQQHQRVHGGGTEERDGVITLRSLPLVSREHGLAGVADVVEILADGTPRPVEYKSSKAPKTHKLGKFAEEVQLCAQSLCLEEMFTTSIPAGFIYHAGSHRRREVSFTPDLRAAVLVARDGVRDLLRDRVLPPPAADDRCRLCSLFDECEPFAPRAFPPGYDPFSTTLEDR</sequence>
<dbReference type="Gene3D" id="3.90.320.10">
    <property type="match status" value="1"/>
</dbReference>
<reference evidence="12" key="1">
    <citation type="journal article" date="2019" name="Int. J. Syst. Evol. Microbiol.">
        <title>The Global Catalogue of Microorganisms (GCM) 10K type strain sequencing project: providing services to taxonomists for standard genome sequencing and annotation.</title>
        <authorList>
            <consortium name="The Broad Institute Genomics Platform"/>
            <consortium name="The Broad Institute Genome Sequencing Center for Infectious Disease"/>
            <person name="Wu L."/>
            <person name="Ma J."/>
        </authorList>
    </citation>
    <scope>NUCLEOTIDE SEQUENCE [LARGE SCALE GENOMIC DNA]</scope>
    <source>
        <strain evidence="12">JCM 15443</strain>
    </source>
</reference>
<evidence type="ECO:0000313" key="12">
    <source>
        <dbReference type="Proteomes" id="UP000661918"/>
    </source>
</evidence>
<organism evidence="11 12">
    <name type="scientific">Deinococcus aerophilus</name>
    <dbReference type="NCBI Taxonomy" id="522488"/>
    <lineage>
        <taxon>Bacteria</taxon>
        <taxon>Thermotogati</taxon>
        <taxon>Deinococcota</taxon>
        <taxon>Deinococci</taxon>
        <taxon>Deinococcales</taxon>
        <taxon>Deinococcaceae</taxon>
        <taxon>Deinococcus</taxon>
    </lineage>
</organism>
<keyword evidence="6 9" id="KW-0411">Iron-sulfur</keyword>
<dbReference type="EC" id="3.1.12.1" evidence="9"/>
<keyword evidence="1 9" id="KW-0540">Nuclease</keyword>
<keyword evidence="12" id="KW-1185">Reference proteome</keyword>
<name>A0ABQ2GX84_9DEIO</name>
<comment type="cofactor">
    <cofactor evidence="9">
        <name>Mg(2+)</name>
        <dbReference type="ChEBI" id="CHEBI:18420"/>
    </cofactor>
    <cofactor evidence="9">
        <name>Mn(2+)</name>
        <dbReference type="ChEBI" id="CHEBI:29035"/>
    </cofactor>
    <text evidence="9">Mg(2+) or Mn(2+) required for ssDNA cleavage activity.</text>
</comment>
<evidence type="ECO:0000256" key="2">
    <source>
        <dbReference type="ARBA" id="ARBA00022723"/>
    </source>
</evidence>
<proteinExistence type="inferred from homology"/>
<gene>
    <name evidence="11" type="ORF">GCM10010841_25760</name>
</gene>
<evidence type="ECO:0000256" key="3">
    <source>
        <dbReference type="ARBA" id="ARBA00022801"/>
    </source>
</evidence>
<evidence type="ECO:0000313" key="11">
    <source>
        <dbReference type="EMBL" id="GGM16261.1"/>
    </source>
</evidence>
<keyword evidence="4 9" id="KW-0269">Exonuclease</keyword>
<evidence type="ECO:0000256" key="9">
    <source>
        <dbReference type="RuleBase" id="RU365022"/>
    </source>
</evidence>
<dbReference type="InterPro" id="IPR011604">
    <property type="entry name" value="PDDEXK-like_dom_sf"/>
</dbReference>
<dbReference type="Pfam" id="PF01930">
    <property type="entry name" value="Cas_Cas4"/>
    <property type="match status" value="1"/>
</dbReference>
<evidence type="ECO:0000259" key="10">
    <source>
        <dbReference type="Pfam" id="PF01930"/>
    </source>
</evidence>
<dbReference type="RefSeq" id="WP_188904773.1">
    <property type="nucleotide sequence ID" value="NZ_BMOM01000024.1"/>
</dbReference>
<comment type="similarity">
    <text evidence="9">Belongs to the CRISPR-associated exonuclease Cas4 family.</text>
</comment>
<keyword evidence="3 9" id="KW-0378">Hydrolase</keyword>
<keyword evidence="2 9" id="KW-0479">Metal-binding</keyword>
<evidence type="ECO:0000256" key="5">
    <source>
        <dbReference type="ARBA" id="ARBA00023004"/>
    </source>
</evidence>
<accession>A0ABQ2GX84</accession>
<dbReference type="InterPro" id="IPR022765">
    <property type="entry name" value="Dna2/Cas4_DUF83"/>
</dbReference>
<evidence type="ECO:0000256" key="7">
    <source>
        <dbReference type="ARBA" id="ARBA00023118"/>
    </source>
</evidence>